<dbReference type="Pfam" id="PF13103">
    <property type="entry name" value="TonB_2"/>
    <property type="match status" value="1"/>
</dbReference>
<comment type="subcellular location">
    <subcellularLocation>
        <location evidence="1">Cell inner membrane</location>
        <topology evidence="1">Single-pass membrane protein</topology>
        <orientation evidence="1">Periplasmic side</orientation>
    </subcellularLocation>
</comment>
<feature type="compositionally biased region" description="Low complexity" evidence="10">
    <location>
        <begin position="182"/>
        <end position="196"/>
    </location>
</feature>
<protein>
    <submittedName>
        <fullName evidence="13">Gram-negative bacterial tonB protein</fullName>
    </submittedName>
</protein>
<evidence type="ECO:0000313" key="13">
    <source>
        <dbReference type="EMBL" id="SLN25208.1"/>
    </source>
</evidence>
<feature type="region of interest" description="Disordered" evidence="10">
    <location>
        <begin position="60"/>
        <end position="81"/>
    </location>
</feature>
<dbReference type="Gene3D" id="3.30.1150.10">
    <property type="match status" value="1"/>
</dbReference>
<evidence type="ECO:0000259" key="12">
    <source>
        <dbReference type="PROSITE" id="PS52015"/>
    </source>
</evidence>
<keyword evidence="5" id="KW-0997">Cell inner membrane</keyword>
<gene>
    <name evidence="13" type="ORF">PSA7680_01103</name>
</gene>
<name>A0A1Y5RTL3_9RHOB</name>
<feature type="region of interest" description="Disordered" evidence="10">
    <location>
        <begin position="103"/>
        <end position="201"/>
    </location>
</feature>
<proteinExistence type="inferred from homology"/>
<dbReference type="AlphaFoldDB" id="A0A1Y5RTL3"/>
<evidence type="ECO:0000256" key="5">
    <source>
        <dbReference type="ARBA" id="ARBA00022519"/>
    </source>
</evidence>
<dbReference type="RefSeq" id="WP_085867655.1">
    <property type="nucleotide sequence ID" value="NZ_FWFQ01000005.1"/>
</dbReference>
<evidence type="ECO:0000256" key="3">
    <source>
        <dbReference type="ARBA" id="ARBA00022448"/>
    </source>
</evidence>
<reference evidence="13 14" key="1">
    <citation type="submission" date="2017-03" db="EMBL/GenBank/DDBJ databases">
        <authorList>
            <person name="Afonso C.L."/>
            <person name="Miller P.J."/>
            <person name="Scott M.A."/>
            <person name="Spackman E."/>
            <person name="Goraichik I."/>
            <person name="Dimitrov K.M."/>
            <person name="Suarez D.L."/>
            <person name="Swayne D.E."/>
        </authorList>
    </citation>
    <scope>NUCLEOTIDE SEQUENCE [LARGE SCALE GENOMIC DNA]</scope>
    <source>
        <strain evidence="13 14">CECT 7680</strain>
    </source>
</reference>
<evidence type="ECO:0000256" key="9">
    <source>
        <dbReference type="ARBA" id="ARBA00023136"/>
    </source>
</evidence>
<keyword evidence="11" id="KW-0732">Signal</keyword>
<evidence type="ECO:0000256" key="2">
    <source>
        <dbReference type="ARBA" id="ARBA00006555"/>
    </source>
</evidence>
<evidence type="ECO:0000256" key="8">
    <source>
        <dbReference type="ARBA" id="ARBA00022989"/>
    </source>
</evidence>
<comment type="similarity">
    <text evidence="2">Belongs to the TonB family.</text>
</comment>
<dbReference type="EMBL" id="FWFQ01000005">
    <property type="protein sequence ID" value="SLN25208.1"/>
    <property type="molecule type" value="Genomic_DNA"/>
</dbReference>
<dbReference type="PANTHER" id="PTHR33446">
    <property type="entry name" value="PROTEIN TONB-RELATED"/>
    <property type="match status" value="1"/>
</dbReference>
<keyword evidence="7" id="KW-0653">Protein transport</keyword>
<sequence length="291" mass="30772">MKRFAETAAFATLAMLVHLILFAQTSDLGHEAGGAGGEALISLEAADATVAEMVEAWERPPQTPVPEPELSPLPAQDSHSVDFPRIEFAEGPRSEMRVAALPPVQSDTRPQLPPETARPLPVPSRSEPLPPPSEIALTASPRPPKRRDPPPTEAPETARKAEQNAPGRAAQRAAGAGGGSQAGQAARTATATASAGQEARAQAIWGARIRSRIERAKRYPRGTQASGEVRLAITVSTGGKLLGVRILRSSGNPVLDQAALDSVRRAGRFPAAPRELPQDSYVFSLAILLKR</sequence>
<feature type="domain" description="TonB C-terminal" evidence="12">
    <location>
        <begin position="201"/>
        <end position="291"/>
    </location>
</feature>
<dbReference type="NCBIfam" id="TIGR01352">
    <property type="entry name" value="tonB_Cterm"/>
    <property type="match status" value="1"/>
</dbReference>
<dbReference type="OrthoDB" id="7722272at2"/>
<dbReference type="GO" id="GO:0098797">
    <property type="term" value="C:plasma membrane protein complex"/>
    <property type="evidence" value="ECO:0007669"/>
    <property type="project" value="TreeGrafter"/>
</dbReference>
<dbReference type="GO" id="GO:0055085">
    <property type="term" value="P:transmembrane transport"/>
    <property type="evidence" value="ECO:0007669"/>
    <property type="project" value="InterPro"/>
</dbReference>
<organism evidence="13 14">
    <name type="scientific">Pseudoruegeria aquimaris</name>
    <dbReference type="NCBI Taxonomy" id="393663"/>
    <lineage>
        <taxon>Bacteria</taxon>
        <taxon>Pseudomonadati</taxon>
        <taxon>Pseudomonadota</taxon>
        <taxon>Alphaproteobacteria</taxon>
        <taxon>Rhodobacterales</taxon>
        <taxon>Roseobacteraceae</taxon>
        <taxon>Pseudoruegeria</taxon>
    </lineage>
</organism>
<dbReference type="InterPro" id="IPR006260">
    <property type="entry name" value="TonB/TolA_C"/>
</dbReference>
<keyword evidence="4" id="KW-1003">Cell membrane</keyword>
<evidence type="ECO:0000313" key="14">
    <source>
        <dbReference type="Proteomes" id="UP000193409"/>
    </source>
</evidence>
<evidence type="ECO:0000256" key="1">
    <source>
        <dbReference type="ARBA" id="ARBA00004383"/>
    </source>
</evidence>
<dbReference type="PANTHER" id="PTHR33446:SF2">
    <property type="entry name" value="PROTEIN TONB"/>
    <property type="match status" value="1"/>
</dbReference>
<dbReference type="Proteomes" id="UP000193409">
    <property type="component" value="Unassembled WGS sequence"/>
</dbReference>
<dbReference type="SUPFAM" id="SSF74653">
    <property type="entry name" value="TolA/TonB C-terminal domain"/>
    <property type="match status" value="1"/>
</dbReference>
<feature type="signal peptide" evidence="11">
    <location>
        <begin position="1"/>
        <end position="23"/>
    </location>
</feature>
<dbReference type="GO" id="GO:0015031">
    <property type="term" value="P:protein transport"/>
    <property type="evidence" value="ECO:0007669"/>
    <property type="project" value="UniProtKB-KW"/>
</dbReference>
<keyword evidence="3" id="KW-0813">Transport</keyword>
<evidence type="ECO:0000256" key="10">
    <source>
        <dbReference type="SAM" id="MobiDB-lite"/>
    </source>
</evidence>
<dbReference type="GO" id="GO:0031992">
    <property type="term" value="F:energy transducer activity"/>
    <property type="evidence" value="ECO:0007669"/>
    <property type="project" value="TreeGrafter"/>
</dbReference>
<keyword evidence="14" id="KW-1185">Reference proteome</keyword>
<dbReference type="InterPro" id="IPR037682">
    <property type="entry name" value="TonB_C"/>
</dbReference>
<keyword evidence="8" id="KW-1133">Transmembrane helix</keyword>
<evidence type="ECO:0000256" key="7">
    <source>
        <dbReference type="ARBA" id="ARBA00022927"/>
    </source>
</evidence>
<dbReference type="InterPro" id="IPR051045">
    <property type="entry name" value="TonB-dependent_transducer"/>
</dbReference>
<dbReference type="PROSITE" id="PS52015">
    <property type="entry name" value="TONB_CTD"/>
    <property type="match status" value="1"/>
</dbReference>
<keyword evidence="6" id="KW-0812">Transmembrane</keyword>
<feature type="chain" id="PRO_5012102261" evidence="11">
    <location>
        <begin position="24"/>
        <end position="291"/>
    </location>
</feature>
<keyword evidence="9" id="KW-0472">Membrane</keyword>
<feature type="compositionally biased region" description="Pro residues" evidence="10">
    <location>
        <begin position="61"/>
        <end position="71"/>
    </location>
</feature>
<accession>A0A1Y5RTL3</accession>
<feature type="compositionally biased region" description="Basic and acidic residues" evidence="10">
    <location>
        <begin position="146"/>
        <end position="162"/>
    </location>
</feature>
<evidence type="ECO:0000256" key="6">
    <source>
        <dbReference type="ARBA" id="ARBA00022692"/>
    </source>
</evidence>
<evidence type="ECO:0000256" key="4">
    <source>
        <dbReference type="ARBA" id="ARBA00022475"/>
    </source>
</evidence>
<evidence type="ECO:0000256" key="11">
    <source>
        <dbReference type="SAM" id="SignalP"/>
    </source>
</evidence>